<comment type="caution">
    <text evidence="2">The sequence shown here is derived from an EMBL/GenBank/DDBJ whole genome shotgun (WGS) entry which is preliminary data.</text>
</comment>
<dbReference type="EMBL" id="VJON01000031">
    <property type="protein sequence ID" value="TSE33091.1"/>
    <property type="molecule type" value="Genomic_DNA"/>
</dbReference>
<dbReference type="SUPFAM" id="SSF53067">
    <property type="entry name" value="Actin-like ATPase domain"/>
    <property type="match status" value="2"/>
</dbReference>
<dbReference type="NCBIfam" id="TIGR03725">
    <property type="entry name" value="T6A_YeaZ"/>
    <property type="match status" value="1"/>
</dbReference>
<dbReference type="AlphaFoldDB" id="A0A554XB74"/>
<dbReference type="InterPro" id="IPR022496">
    <property type="entry name" value="T6A_TsaB"/>
</dbReference>
<accession>A0A554XB74</accession>
<dbReference type="Proteomes" id="UP000318294">
    <property type="component" value="Unassembled WGS sequence"/>
</dbReference>
<dbReference type="GO" id="GO:0002949">
    <property type="term" value="P:tRNA threonylcarbamoyladenosine modification"/>
    <property type="evidence" value="ECO:0007669"/>
    <property type="project" value="InterPro"/>
</dbReference>
<proteinExistence type="predicted"/>
<dbReference type="Gene3D" id="3.30.420.40">
    <property type="match status" value="2"/>
</dbReference>
<sequence length="271" mass="27886">MHEPTPPSAPHPGLQRWLAIDTSTERLSVAVGAAGAAEPLAAHDGPGGAQASAVLLPTIDALLRRVGWRLAELDGIVFGQGPGSFTGLRTACAVVQGLAVAARPGGVPVLPLSTLLAVAEDARHRAAPNAAALDVVAALDARMDEIYTASYRWRAGQGWQVRSPARLVSPAQLPVHAASTPMHSDDGAALPTLLAGNVMPVYGERLPAGWRASEAVLAWPHAAALLRLAAAGIEAGQCTAAAGAQPLYVRDKVALTVDEQAALRAQRTPNP</sequence>
<evidence type="ECO:0000313" key="2">
    <source>
        <dbReference type="EMBL" id="TSE33091.1"/>
    </source>
</evidence>
<gene>
    <name evidence="2" type="primary">tsaB</name>
    <name evidence="2" type="ORF">Tchar_01838</name>
</gene>
<dbReference type="InterPro" id="IPR000905">
    <property type="entry name" value="Gcp-like_dom"/>
</dbReference>
<feature type="domain" description="Gcp-like" evidence="1">
    <location>
        <begin position="52"/>
        <end position="168"/>
    </location>
</feature>
<dbReference type="RefSeq" id="WP_144328767.1">
    <property type="nucleotide sequence ID" value="NZ_VJON01000031.1"/>
</dbReference>
<reference evidence="2 3" key="1">
    <citation type="submission" date="2019-07" db="EMBL/GenBank/DDBJ databases">
        <title>Tepidimonas charontis SPSP-6 draft genome.</title>
        <authorList>
            <person name="Da Costa M.S."/>
            <person name="Froufe H.J.C."/>
            <person name="Egas C."/>
            <person name="Albuquerque L."/>
        </authorList>
    </citation>
    <scope>NUCLEOTIDE SEQUENCE [LARGE SCALE GENOMIC DNA]</scope>
    <source>
        <strain evidence="2 3">SPSP-6</strain>
    </source>
</reference>
<keyword evidence="3" id="KW-1185">Reference proteome</keyword>
<protein>
    <submittedName>
        <fullName evidence="2">tRNA threonylcarbamoyladenosine biosynthesis protein TsaB</fullName>
    </submittedName>
</protein>
<evidence type="ECO:0000313" key="3">
    <source>
        <dbReference type="Proteomes" id="UP000318294"/>
    </source>
</evidence>
<name>A0A554XB74_9BURK</name>
<dbReference type="OrthoDB" id="9809995at2"/>
<dbReference type="Pfam" id="PF00814">
    <property type="entry name" value="TsaD"/>
    <property type="match status" value="1"/>
</dbReference>
<dbReference type="InterPro" id="IPR043129">
    <property type="entry name" value="ATPase_NBD"/>
</dbReference>
<evidence type="ECO:0000259" key="1">
    <source>
        <dbReference type="Pfam" id="PF00814"/>
    </source>
</evidence>
<organism evidence="2 3">
    <name type="scientific">Tepidimonas charontis</name>
    <dbReference type="NCBI Taxonomy" id="2267262"/>
    <lineage>
        <taxon>Bacteria</taxon>
        <taxon>Pseudomonadati</taxon>
        <taxon>Pseudomonadota</taxon>
        <taxon>Betaproteobacteria</taxon>
        <taxon>Burkholderiales</taxon>
        <taxon>Tepidimonas</taxon>
    </lineage>
</organism>